<keyword evidence="6" id="KW-0949">S-adenosyl-L-methionine</keyword>
<dbReference type="SUPFAM" id="SSF82199">
    <property type="entry name" value="SET domain"/>
    <property type="match status" value="1"/>
</dbReference>
<dbReference type="GO" id="GO:0008757">
    <property type="term" value="F:S-adenosylmethionine-dependent methyltransferase activity"/>
    <property type="evidence" value="ECO:0007669"/>
    <property type="project" value="UniProtKB-ARBA"/>
</dbReference>
<proteinExistence type="predicted"/>
<comment type="subcellular location">
    <subcellularLocation>
        <location evidence="2">Cytoplasm</location>
    </subcellularLocation>
    <subcellularLocation>
        <location evidence="1">Nucleus</location>
    </subcellularLocation>
</comment>
<feature type="domain" description="SET" evidence="9">
    <location>
        <begin position="249"/>
        <end position="536"/>
    </location>
</feature>
<dbReference type="SUPFAM" id="SSF144232">
    <property type="entry name" value="HIT/MYND zinc finger-like"/>
    <property type="match status" value="1"/>
</dbReference>
<protein>
    <recommendedName>
        <fullName evidence="9">SET domain-containing protein</fullName>
    </recommendedName>
</protein>
<comment type="catalytic activity">
    <reaction evidence="8">
        <text>L-lysyl-[protein] + S-adenosyl-L-methionine = N(6)-methyl-L-lysyl-[protein] + S-adenosyl-L-homocysteine + H(+)</text>
        <dbReference type="Rhea" id="RHEA:51736"/>
        <dbReference type="Rhea" id="RHEA-COMP:9752"/>
        <dbReference type="Rhea" id="RHEA-COMP:13053"/>
        <dbReference type="ChEBI" id="CHEBI:15378"/>
        <dbReference type="ChEBI" id="CHEBI:29969"/>
        <dbReference type="ChEBI" id="CHEBI:57856"/>
        <dbReference type="ChEBI" id="CHEBI:59789"/>
        <dbReference type="ChEBI" id="CHEBI:61929"/>
    </reaction>
</comment>
<evidence type="ECO:0000256" key="1">
    <source>
        <dbReference type="ARBA" id="ARBA00004123"/>
    </source>
</evidence>
<evidence type="ECO:0000313" key="10">
    <source>
        <dbReference type="EMBL" id="KAK7076618.1"/>
    </source>
</evidence>
<gene>
    <name evidence="10" type="ORF">SK128_012850</name>
</gene>
<dbReference type="Gene3D" id="1.25.40.10">
    <property type="entry name" value="Tetratricopeptide repeat domain"/>
    <property type="match status" value="1"/>
</dbReference>
<dbReference type="GO" id="GO:0008276">
    <property type="term" value="F:protein methyltransferase activity"/>
    <property type="evidence" value="ECO:0007669"/>
    <property type="project" value="UniProtKB-ARBA"/>
</dbReference>
<evidence type="ECO:0000256" key="5">
    <source>
        <dbReference type="ARBA" id="ARBA00022679"/>
    </source>
</evidence>
<dbReference type="InterPro" id="IPR044421">
    <property type="entry name" value="SMYD4_SET"/>
</dbReference>
<dbReference type="GO" id="GO:0008170">
    <property type="term" value="F:N-methyltransferase activity"/>
    <property type="evidence" value="ECO:0007669"/>
    <property type="project" value="UniProtKB-ARBA"/>
</dbReference>
<dbReference type="GO" id="GO:0032259">
    <property type="term" value="P:methylation"/>
    <property type="evidence" value="ECO:0007669"/>
    <property type="project" value="UniProtKB-KW"/>
</dbReference>
<dbReference type="Gene3D" id="2.170.270.10">
    <property type="entry name" value="SET domain"/>
    <property type="match status" value="1"/>
</dbReference>
<reference evidence="10 11" key="1">
    <citation type="submission" date="2023-11" db="EMBL/GenBank/DDBJ databases">
        <title>Halocaridina rubra genome assembly.</title>
        <authorList>
            <person name="Smith C."/>
        </authorList>
    </citation>
    <scope>NUCLEOTIDE SEQUENCE [LARGE SCALE GENOMIC DNA]</scope>
    <source>
        <strain evidence="10">EP-1</strain>
        <tissue evidence="10">Whole</tissue>
    </source>
</reference>
<evidence type="ECO:0000256" key="6">
    <source>
        <dbReference type="ARBA" id="ARBA00022691"/>
    </source>
</evidence>
<dbReference type="PANTHER" id="PTHR46165">
    <property type="entry name" value="SET AND MYND DOMAIN-CONTAINING PROTEIN 4"/>
    <property type="match status" value="1"/>
</dbReference>
<evidence type="ECO:0000256" key="3">
    <source>
        <dbReference type="ARBA" id="ARBA00022490"/>
    </source>
</evidence>
<dbReference type="GO" id="GO:0005737">
    <property type="term" value="C:cytoplasm"/>
    <property type="evidence" value="ECO:0007669"/>
    <property type="project" value="UniProtKB-SubCell"/>
</dbReference>
<dbReference type="InterPro" id="IPR001214">
    <property type="entry name" value="SET_dom"/>
</dbReference>
<evidence type="ECO:0000256" key="2">
    <source>
        <dbReference type="ARBA" id="ARBA00004496"/>
    </source>
</evidence>
<dbReference type="EMBL" id="JAXCGZ010009601">
    <property type="protein sequence ID" value="KAK7076618.1"/>
    <property type="molecule type" value="Genomic_DNA"/>
</dbReference>
<keyword evidence="3" id="KW-0963">Cytoplasm</keyword>
<keyword evidence="4" id="KW-0489">Methyltransferase</keyword>
<sequence>MDKMYSSRLEEKQEPYADKLTSHFHTELGHEKLKWVQDQFDGKRCLEDMFTFLWDLEESHRCLNPALVSWEKSDSEAQKFRLEGDKYFTQGSFEDALEYYNISIIAASHPPLQEGDEDIMNNNDSSKKKDYTALAAGYACRSAVLFEMNQYAQCISDIRRAELYGCPEEWQVKLTERREHCLAHQHDEVIICGNQEAGVDFEDLHSMMEKCSEIPKEAVSLQDKIESLLNKKHLPRVEEAHHSIPSLSSSLELVHTQSKGRHLTAKRDIYPGEVVGLEQSYCDGIYPEHLRTHCSTCLTECLIPLPCPYCSMVIFCSENCRIRGVSGHHWFECNVLPTLATLEEKENIVTYLAFRLISQTPFQKLQNILPSLKKETEDIEPLKRGFDGEGHYSSTEYRPLYHLVTNKDQRPSKELYETCVSAFILTKILQKGQRYFLSSEGIPFTPTREDLLLIGQLFFHHILNIFCNAFQLSDMKVTAAPVKTTLKVFGEGVFPALSLFNHSCNPTVRHYNHGNRMVLRAVTFIPAGNEVTTTYCGSFYKEDFQSRREHLLNSYIDCTCEACIQNWPVIGLLPFKLQIKCMSCSCPLSDREVFQKCPVCFLDYGNFEQDEAIQSLVDEYWTIKESLEVAESKSRFILLRKKCGQAVTGEDFSALSSFIQLLESYVQLPCQSWCYAMDTLFLIFCIDFCSPYSTTFS</sequence>
<evidence type="ECO:0000256" key="8">
    <source>
        <dbReference type="ARBA" id="ARBA00048985"/>
    </source>
</evidence>
<dbReference type="SUPFAM" id="SSF48452">
    <property type="entry name" value="TPR-like"/>
    <property type="match status" value="1"/>
</dbReference>
<dbReference type="CDD" id="cd10536">
    <property type="entry name" value="SET_SMYD4"/>
    <property type="match status" value="1"/>
</dbReference>
<dbReference type="Proteomes" id="UP001381693">
    <property type="component" value="Unassembled WGS sequence"/>
</dbReference>
<accession>A0AAN8X9Z0</accession>
<dbReference type="InterPro" id="IPR046341">
    <property type="entry name" value="SET_dom_sf"/>
</dbReference>
<dbReference type="PROSITE" id="PS50280">
    <property type="entry name" value="SET"/>
    <property type="match status" value="1"/>
</dbReference>
<keyword evidence="11" id="KW-1185">Reference proteome</keyword>
<keyword evidence="7" id="KW-0539">Nucleus</keyword>
<dbReference type="Gene3D" id="1.10.220.160">
    <property type="match status" value="1"/>
</dbReference>
<dbReference type="Gene3D" id="6.10.140.2220">
    <property type="match status" value="1"/>
</dbReference>
<dbReference type="GO" id="GO:0005634">
    <property type="term" value="C:nucleus"/>
    <property type="evidence" value="ECO:0007669"/>
    <property type="project" value="UniProtKB-SubCell"/>
</dbReference>
<comment type="caution">
    <text evidence="10">The sequence shown here is derived from an EMBL/GenBank/DDBJ whole genome shotgun (WGS) entry which is preliminary data.</text>
</comment>
<organism evidence="10 11">
    <name type="scientific">Halocaridina rubra</name>
    <name type="common">Hawaiian red shrimp</name>
    <dbReference type="NCBI Taxonomy" id="373956"/>
    <lineage>
        <taxon>Eukaryota</taxon>
        <taxon>Metazoa</taxon>
        <taxon>Ecdysozoa</taxon>
        <taxon>Arthropoda</taxon>
        <taxon>Crustacea</taxon>
        <taxon>Multicrustacea</taxon>
        <taxon>Malacostraca</taxon>
        <taxon>Eumalacostraca</taxon>
        <taxon>Eucarida</taxon>
        <taxon>Decapoda</taxon>
        <taxon>Pleocyemata</taxon>
        <taxon>Caridea</taxon>
        <taxon>Atyoidea</taxon>
        <taxon>Atyidae</taxon>
        <taxon>Halocaridina</taxon>
    </lineage>
</organism>
<dbReference type="InterPro" id="IPR011990">
    <property type="entry name" value="TPR-like_helical_dom_sf"/>
</dbReference>
<name>A0AAN8X9Z0_HALRR</name>
<dbReference type="AlphaFoldDB" id="A0AAN8X9Z0"/>
<evidence type="ECO:0000313" key="11">
    <source>
        <dbReference type="Proteomes" id="UP001381693"/>
    </source>
</evidence>
<evidence type="ECO:0000259" key="9">
    <source>
        <dbReference type="PROSITE" id="PS50280"/>
    </source>
</evidence>
<keyword evidence="5" id="KW-0808">Transferase</keyword>
<dbReference type="InterPro" id="IPR052097">
    <property type="entry name" value="SET-MYND_domain_protein"/>
</dbReference>
<dbReference type="Pfam" id="PF00856">
    <property type="entry name" value="SET"/>
    <property type="match status" value="1"/>
</dbReference>
<dbReference type="PANTHER" id="PTHR46165:SF2">
    <property type="entry name" value="SET AND MYND DOMAIN-CONTAINING PROTEIN 4"/>
    <property type="match status" value="1"/>
</dbReference>
<evidence type="ECO:0000256" key="4">
    <source>
        <dbReference type="ARBA" id="ARBA00022603"/>
    </source>
</evidence>
<dbReference type="GO" id="GO:0042826">
    <property type="term" value="F:histone deacetylase binding"/>
    <property type="evidence" value="ECO:0007669"/>
    <property type="project" value="TreeGrafter"/>
</dbReference>
<evidence type="ECO:0000256" key="7">
    <source>
        <dbReference type="ARBA" id="ARBA00023242"/>
    </source>
</evidence>